<keyword evidence="2" id="KW-0238">DNA-binding</keyword>
<protein>
    <submittedName>
        <fullName evidence="5">Helix-turn-helix transcriptional regulator</fullName>
    </submittedName>
</protein>
<dbReference type="PANTHER" id="PTHR44688:SF16">
    <property type="entry name" value="DNA-BINDING TRANSCRIPTIONAL ACTIVATOR DEVR_DOSR"/>
    <property type="match status" value="1"/>
</dbReference>
<evidence type="ECO:0000256" key="2">
    <source>
        <dbReference type="ARBA" id="ARBA00023125"/>
    </source>
</evidence>
<evidence type="ECO:0000259" key="4">
    <source>
        <dbReference type="PROSITE" id="PS50043"/>
    </source>
</evidence>
<evidence type="ECO:0000256" key="3">
    <source>
        <dbReference type="ARBA" id="ARBA00023163"/>
    </source>
</evidence>
<dbReference type="EMBL" id="CP109106">
    <property type="protein sequence ID" value="WSB69443.1"/>
    <property type="molecule type" value="Genomic_DNA"/>
</dbReference>
<dbReference type="Proteomes" id="UP001344251">
    <property type="component" value="Chromosome"/>
</dbReference>
<dbReference type="PRINTS" id="PR00038">
    <property type="entry name" value="HTHLUXR"/>
</dbReference>
<reference evidence="5 6" key="1">
    <citation type="submission" date="2022-10" db="EMBL/GenBank/DDBJ databases">
        <title>The complete genomes of actinobacterial strains from the NBC collection.</title>
        <authorList>
            <person name="Joergensen T.S."/>
            <person name="Alvarez Arevalo M."/>
            <person name="Sterndorff E.B."/>
            <person name="Faurdal D."/>
            <person name="Vuksanovic O."/>
            <person name="Mourched A.-S."/>
            <person name="Charusanti P."/>
            <person name="Shaw S."/>
            <person name="Blin K."/>
            <person name="Weber T."/>
        </authorList>
    </citation>
    <scope>NUCLEOTIDE SEQUENCE [LARGE SCALE GENOMIC DNA]</scope>
    <source>
        <strain evidence="5 6">NBC 01774</strain>
    </source>
</reference>
<name>A0ABZ1FIC1_9ACTN</name>
<keyword evidence="3" id="KW-0804">Transcription</keyword>
<dbReference type="PROSITE" id="PS50043">
    <property type="entry name" value="HTH_LUXR_2"/>
    <property type="match status" value="1"/>
</dbReference>
<dbReference type="CDD" id="cd06170">
    <property type="entry name" value="LuxR_C_like"/>
    <property type="match status" value="1"/>
</dbReference>
<sequence>MTIQEAEAVGHCDGAGEITAAHCPCRLAGHSAHEVPELDGLTARERQVLLLLGDGLPNGPLARRLGIAERTVKAHIAHIIGKLGLHTRLEAVVIAVIHHDVLCPAGAR</sequence>
<evidence type="ECO:0000256" key="1">
    <source>
        <dbReference type="ARBA" id="ARBA00023015"/>
    </source>
</evidence>
<proteinExistence type="predicted"/>
<accession>A0ABZ1FIC1</accession>
<dbReference type="Pfam" id="PF00196">
    <property type="entry name" value="GerE"/>
    <property type="match status" value="1"/>
</dbReference>
<dbReference type="Gene3D" id="1.10.10.10">
    <property type="entry name" value="Winged helix-like DNA-binding domain superfamily/Winged helix DNA-binding domain"/>
    <property type="match status" value="1"/>
</dbReference>
<keyword evidence="6" id="KW-1185">Reference proteome</keyword>
<evidence type="ECO:0000313" key="6">
    <source>
        <dbReference type="Proteomes" id="UP001344251"/>
    </source>
</evidence>
<dbReference type="PANTHER" id="PTHR44688">
    <property type="entry name" value="DNA-BINDING TRANSCRIPTIONAL ACTIVATOR DEVR_DOSR"/>
    <property type="match status" value="1"/>
</dbReference>
<evidence type="ECO:0000313" key="5">
    <source>
        <dbReference type="EMBL" id="WSB69443.1"/>
    </source>
</evidence>
<dbReference type="SMART" id="SM00421">
    <property type="entry name" value="HTH_LUXR"/>
    <property type="match status" value="1"/>
</dbReference>
<dbReference type="InterPro" id="IPR000792">
    <property type="entry name" value="Tscrpt_reg_LuxR_C"/>
</dbReference>
<dbReference type="InterPro" id="IPR016032">
    <property type="entry name" value="Sig_transdc_resp-reg_C-effctor"/>
</dbReference>
<dbReference type="RefSeq" id="WP_326618948.1">
    <property type="nucleotide sequence ID" value="NZ_CP109106.1"/>
</dbReference>
<dbReference type="SUPFAM" id="SSF46894">
    <property type="entry name" value="C-terminal effector domain of the bipartite response regulators"/>
    <property type="match status" value="1"/>
</dbReference>
<feature type="domain" description="HTH luxR-type" evidence="4">
    <location>
        <begin position="34"/>
        <end position="99"/>
    </location>
</feature>
<gene>
    <name evidence="5" type="ORF">OG863_16610</name>
</gene>
<organism evidence="5 6">
    <name type="scientific">Streptomyces decoyicus</name>
    <dbReference type="NCBI Taxonomy" id="249567"/>
    <lineage>
        <taxon>Bacteria</taxon>
        <taxon>Bacillati</taxon>
        <taxon>Actinomycetota</taxon>
        <taxon>Actinomycetes</taxon>
        <taxon>Kitasatosporales</taxon>
        <taxon>Streptomycetaceae</taxon>
        <taxon>Streptomyces</taxon>
    </lineage>
</organism>
<keyword evidence="1" id="KW-0805">Transcription regulation</keyword>
<dbReference type="InterPro" id="IPR036388">
    <property type="entry name" value="WH-like_DNA-bd_sf"/>
</dbReference>